<keyword evidence="9" id="KW-1185">Reference proteome</keyword>
<dbReference type="STRING" id="1391654.AKJ09_02015"/>
<dbReference type="InterPro" id="IPR013324">
    <property type="entry name" value="RNA_pol_sigma_r3/r4-like"/>
</dbReference>
<protein>
    <recommendedName>
        <fullName evidence="10">RNA polymerase sigma factor RpoE</fullName>
    </recommendedName>
</protein>
<dbReference type="GO" id="GO:0003677">
    <property type="term" value="F:DNA binding"/>
    <property type="evidence" value="ECO:0007669"/>
    <property type="project" value="UniProtKB-KW"/>
</dbReference>
<keyword evidence="5" id="KW-0804">Transcription</keyword>
<dbReference type="InterPro" id="IPR007627">
    <property type="entry name" value="RNA_pol_sigma70_r2"/>
</dbReference>
<evidence type="ECO:0000259" key="7">
    <source>
        <dbReference type="Pfam" id="PF08281"/>
    </source>
</evidence>
<sequence>MVRRHFPDVWGFLRRLGFAAHVADDAAQELFFVAARRLEEVQPGRERAFLFGAALRIAKGLKRKGAREVLTPPLDADLDVPSAAGTPEDMLDDEQARALVYRLLAELDEDQRAVFVMFEIEEMTMKEIAEMLGAPMGTVASRLRRGREDFRARLERYRKSQRGTP</sequence>
<evidence type="ECO:0000313" key="9">
    <source>
        <dbReference type="Proteomes" id="UP000064967"/>
    </source>
</evidence>
<dbReference type="InterPro" id="IPR013249">
    <property type="entry name" value="RNA_pol_sigma70_r4_t2"/>
</dbReference>
<evidence type="ECO:0000259" key="6">
    <source>
        <dbReference type="Pfam" id="PF04542"/>
    </source>
</evidence>
<dbReference type="Gene3D" id="1.10.1740.10">
    <property type="match status" value="1"/>
</dbReference>
<dbReference type="SUPFAM" id="SSF88659">
    <property type="entry name" value="Sigma3 and sigma4 domains of RNA polymerase sigma factors"/>
    <property type="match status" value="1"/>
</dbReference>
<feature type="domain" description="RNA polymerase sigma factor 70 region 4 type 2" evidence="7">
    <location>
        <begin position="99"/>
        <end position="148"/>
    </location>
</feature>
<evidence type="ECO:0000256" key="3">
    <source>
        <dbReference type="ARBA" id="ARBA00023082"/>
    </source>
</evidence>
<dbReference type="InterPro" id="IPR039425">
    <property type="entry name" value="RNA_pol_sigma-70-like"/>
</dbReference>
<evidence type="ECO:0000256" key="5">
    <source>
        <dbReference type="ARBA" id="ARBA00023163"/>
    </source>
</evidence>
<dbReference type="KEGG" id="llu:AKJ09_02015"/>
<evidence type="ECO:0008006" key="10">
    <source>
        <dbReference type="Google" id="ProtNLM"/>
    </source>
</evidence>
<dbReference type="InterPro" id="IPR036388">
    <property type="entry name" value="WH-like_DNA-bd_sf"/>
</dbReference>
<keyword evidence="3" id="KW-0731">Sigma factor</keyword>
<comment type="similarity">
    <text evidence="1">Belongs to the sigma-70 factor family. ECF subfamily.</text>
</comment>
<dbReference type="EMBL" id="CP012333">
    <property type="protein sequence ID" value="AKU95351.1"/>
    <property type="molecule type" value="Genomic_DNA"/>
</dbReference>
<evidence type="ECO:0000256" key="2">
    <source>
        <dbReference type="ARBA" id="ARBA00023015"/>
    </source>
</evidence>
<dbReference type="SUPFAM" id="SSF88946">
    <property type="entry name" value="Sigma2 domain of RNA polymerase sigma factors"/>
    <property type="match status" value="1"/>
</dbReference>
<evidence type="ECO:0000256" key="4">
    <source>
        <dbReference type="ARBA" id="ARBA00023125"/>
    </source>
</evidence>
<organism evidence="8 9">
    <name type="scientific">Labilithrix luteola</name>
    <dbReference type="NCBI Taxonomy" id="1391654"/>
    <lineage>
        <taxon>Bacteria</taxon>
        <taxon>Pseudomonadati</taxon>
        <taxon>Myxococcota</taxon>
        <taxon>Polyangia</taxon>
        <taxon>Polyangiales</taxon>
        <taxon>Labilitrichaceae</taxon>
        <taxon>Labilithrix</taxon>
    </lineage>
</organism>
<dbReference type="InterPro" id="IPR014284">
    <property type="entry name" value="RNA_pol_sigma-70_dom"/>
</dbReference>
<accession>A0A0K1PPP5</accession>
<dbReference type="Pfam" id="PF08281">
    <property type="entry name" value="Sigma70_r4_2"/>
    <property type="match status" value="1"/>
</dbReference>
<dbReference type="InterPro" id="IPR013325">
    <property type="entry name" value="RNA_pol_sigma_r2"/>
</dbReference>
<gene>
    <name evidence="8" type="ORF">AKJ09_02015</name>
</gene>
<evidence type="ECO:0000256" key="1">
    <source>
        <dbReference type="ARBA" id="ARBA00010641"/>
    </source>
</evidence>
<reference evidence="8 9" key="1">
    <citation type="submission" date="2015-08" db="EMBL/GenBank/DDBJ databases">
        <authorList>
            <person name="Babu N.S."/>
            <person name="Beckwith C.J."/>
            <person name="Beseler K.G."/>
            <person name="Brison A."/>
            <person name="Carone J.V."/>
            <person name="Caskin T.P."/>
            <person name="Diamond M."/>
            <person name="Durham M.E."/>
            <person name="Foxe J.M."/>
            <person name="Go M."/>
            <person name="Henderson B.A."/>
            <person name="Jones I.B."/>
            <person name="McGettigan J.A."/>
            <person name="Micheletti S.J."/>
            <person name="Nasrallah M.E."/>
            <person name="Ortiz D."/>
            <person name="Piller C.R."/>
            <person name="Privatt S.R."/>
            <person name="Schneider S.L."/>
            <person name="Sharp S."/>
            <person name="Smith T.C."/>
            <person name="Stanton J.D."/>
            <person name="Ullery H.E."/>
            <person name="Wilson R.J."/>
            <person name="Serrano M.G."/>
            <person name="Buck G."/>
            <person name="Lee V."/>
            <person name="Wang Y."/>
            <person name="Carvalho R."/>
            <person name="Voegtly L."/>
            <person name="Shi R."/>
            <person name="Duckworth R."/>
            <person name="Johnson A."/>
            <person name="Loviza R."/>
            <person name="Walstead R."/>
            <person name="Shah Z."/>
            <person name="Kiflezghi M."/>
            <person name="Wade K."/>
            <person name="Ball S.L."/>
            <person name="Bradley K.W."/>
            <person name="Asai D.J."/>
            <person name="Bowman C.A."/>
            <person name="Russell D.A."/>
            <person name="Pope W.H."/>
            <person name="Jacobs-Sera D."/>
            <person name="Hendrix R.W."/>
            <person name="Hatfull G.F."/>
        </authorList>
    </citation>
    <scope>NUCLEOTIDE SEQUENCE [LARGE SCALE GENOMIC DNA]</scope>
    <source>
        <strain evidence="8 9">DSM 27648</strain>
    </source>
</reference>
<dbReference type="NCBIfam" id="TIGR02937">
    <property type="entry name" value="sigma70-ECF"/>
    <property type="match status" value="1"/>
</dbReference>
<keyword evidence="2" id="KW-0805">Transcription regulation</keyword>
<dbReference type="Gene3D" id="1.10.10.10">
    <property type="entry name" value="Winged helix-like DNA-binding domain superfamily/Winged helix DNA-binding domain"/>
    <property type="match status" value="1"/>
</dbReference>
<name>A0A0K1PPP5_9BACT</name>
<keyword evidence="4" id="KW-0238">DNA-binding</keyword>
<dbReference type="PANTHER" id="PTHR43133">
    <property type="entry name" value="RNA POLYMERASE ECF-TYPE SIGMA FACTO"/>
    <property type="match status" value="1"/>
</dbReference>
<dbReference type="Pfam" id="PF04542">
    <property type="entry name" value="Sigma70_r2"/>
    <property type="match status" value="1"/>
</dbReference>
<dbReference type="GO" id="GO:0016987">
    <property type="term" value="F:sigma factor activity"/>
    <property type="evidence" value="ECO:0007669"/>
    <property type="project" value="UniProtKB-KW"/>
</dbReference>
<feature type="domain" description="RNA polymerase sigma-70 region 2" evidence="6">
    <location>
        <begin position="1"/>
        <end position="64"/>
    </location>
</feature>
<dbReference type="GO" id="GO:0006352">
    <property type="term" value="P:DNA-templated transcription initiation"/>
    <property type="evidence" value="ECO:0007669"/>
    <property type="project" value="InterPro"/>
</dbReference>
<dbReference type="PANTHER" id="PTHR43133:SF8">
    <property type="entry name" value="RNA POLYMERASE SIGMA FACTOR HI_1459-RELATED"/>
    <property type="match status" value="1"/>
</dbReference>
<dbReference type="Proteomes" id="UP000064967">
    <property type="component" value="Chromosome"/>
</dbReference>
<evidence type="ECO:0000313" key="8">
    <source>
        <dbReference type="EMBL" id="AKU95351.1"/>
    </source>
</evidence>
<proteinExistence type="inferred from homology"/>
<dbReference type="AlphaFoldDB" id="A0A0K1PPP5"/>
<dbReference type="CDD" id="cd06171">
    <property type="entry name" value="Sigma70_r4"/>
    <property type="match status" value="1"/>
</dbReference>